<feature type="region of interest" description="Disordered" evidence="1">
    <location>
        <begin position="1387"/>
        <end position="1409"/>
    </location>
</feature>
<feature type="compositionally biased region" description="Polar residues" evidence="1">
    <location>
        <begin position="640"/>
        <end position="651"/>
    </location>
</feature>
<dbReference type="GO" id="GO:0005975">
    <property type="term" value="P:carbohydrate metabolic process"/>
    <property type="evidence" value="ECO:0007669"/>
    <property type="project" value="UniProtKB-ARBA"/>
</dbReference>
<feature type="compositionally biased region" description="Low complexity" evidence="1">
    <location>
        <begin position="888"/>
        <end position="905"/>
    </location>
</feature>
<dbReference type="Pfam" id="PF17998">
    <property type="entry name" value="AgI_II_C2"/>
    <property type="match status" value="1"/>
</dbReference>
<evidence type="ECO:0000313" key="5">
    <source>
        <dbReference type="EMBL" id="XAY04450.1"/>
    </source>
</evidence>
<feature type="domain" description="DUF11" evidence="3">
    <location>
        <begin position="527"/>
        <end position="648"/>
    </location>
</feature>
<sequence length="1538" mass="155512">MGSGTSVVRWVTAALIATVAALGLLTASASADQNFSKRFQTNDTGDILAIANTLMTCPPGSSSNGNGASVPCATAQQVGPTSAANDAYNNNFNMAFVDTDGDPATTLNSSTAQLSLPAGAQVLFAGLYWAGDASGGSNALLAARNTVDFKVPGGSYQQLVAANNATDFITSTANPARFQAFKDVTSLVAAAGNGTYSVGDVQATTGADHYAGWSLVIAYRDTAQPARNLTVFDGLRSVTNGQSVTIPVSGFLTPPQGQVKTELGFITYEGDHGLVGDSARLNTTTLGDAQHPADNFFNSRISRDGSLVGNKNPNYANQMGMDVAFTPANGVLANNATSANITVSTVGDVFIPGVITFATEIYAPKIDQTKTVTDDNGGDVLQGDVLTYTVTGKNNGLDGATGFVLRDPIPANTTFVPGSIVISNPSGASTGGASDATDNDRAEFEAGNNRVVARLGVGSNQNTGGNVMPGNTYSLTFKVKVNGPATFPVPSGTQLTNTATASFFSQTTATPLTAVSTAQTQVVAAPDLTINKARTGAAFVIGGTSAYTLKTRNIGDAPTSGTVTISDPLPSNLTVANINAPNWNCGASTATTVTCTRTDALGINLAYDDIVVTVNVNPGTPINTPLPNTATVSGGGDSKLGNNQSTDTSPATDIADIRLEKTASKSPVNIGEQLTFTLKVTNLGPSPATSVAISDAIPGEFTYISNDGGCVFTPPTGTLGCAVGTLASGASKTIVVTVRAEADGATRSITNTATASAQQNDPTPGNNTATSTVAITGVDLALTKEVIAPAPPASVSVGGQITYRITVKNNGPSDGTAIVVKDALPTNLSNVTTNKPAQCDIVAGELTCLAGSLAAGAEYTVEVTGTVTGGTDVTNNAGVGGAEPDPDPGNNTGTTTTPVTAPNNADLGVVKTAGSATATTGTNLVYTLNVTNTGPDTATGAVVTDSIPAGTTFVSASNGCTESGGIVTCALGDIPSGDSRQVTITVAVTATTGDVVNTATVTGTSIDPNPGNNTSTVTTPVGANADVSIVKTVDNATPISGDTIVYTLVARNNGNEPANGVVVKDTLPAGVTFQSVTGPNCTQAAGVVTCNVGTLAPGATATIKITAKVSALPGGVSAHDHQFTVNKVENQVDIDPGQTRTVSIDCGPGFVLTDGSLRTDAVDQGTGDLGSVQVITQKGTSPSGYTATVRNDATGRAQAKVFGVCLSSSTSNEAGHSHDVIVTDPVSTTTGVVNGRPSTTIECGPGKTPIQPGWDGLGTGRILTSEPTPGGTGWTFVADGAATFSVRCLDQNVTVVNGHTHTLGLERRTKTITVAPGQTAEVEVICGDNAKGIVGDWSIDPGLVPLGNDPRPKARTFKFYNPTGAPLNARVGLLCLNDRTGPATGTDRIINTGTVSTTSPDSNAANNSSSATVVVGGSSLLNRSGRARVSGSTVLVRGLKATVRVACLKGGPACVGTVQIKTMTNRKVASKKYAVKAAKTGNLVITAKAFKTLKRAKFIVTGRDGRKVTQTIKFKKAPVKKATAKKKAATKKVSIKRA</sequence>
<feature type="chain" id="PRO_5043716858" description="DUF11 domain-containing protein" evidence="2">
    <location>
        <begin position="32"/>
        <end position="1538"/>
    </location>
</feature>
<feature type="region of interest" description="Disordered" evidence="1">
    <location>
        <begin position="621"/>
        <end position="654"/>
    </location>
</feature>
<dbReference type="InterPro" id="IPR001434">
    <property type="entry name" value="OmcB-like_DUF11"/>
</dbReference>
<feature type="domain" description="DUF11" evidence="3">
    <location>
        <begin position="779"/>
        <end position="896"/>
    </location>
</feature>
<dbReference type="InterPro" id="IPR013783">
    <property type="entry name" value="Ig-like_fold"/>
</dbReference>
<dbReference type="Gene3D" id="2.60.40.3080">
    <property type="match status" value="1"/>
</dbReference>
<feature type="compositionally biased region" description="Polar residues" evidence="1">
    <location>
        <begin position="621"/>
        <end position="632"/>
    </location>
</feature>
<feature type="region of interest" description="Disordered" evidence="1">
    <location>
        <begin position="750"/>
        <end position="770"/>
    </location>
</feature>
<evidence type="ECO:0008006" key="6">
    <source>
        <dbReference type="Google" id="ProtNLM"/>
    </source>
</evidence>
<dbReference type="RefSeq" id="WP_354700988.1">
    <property type="nucleotide sequence ID" value="NZ_CP114014.1"/>
</dbReference>
<dbReference type="Pfam" id="PF01345">
    <property type="entry name" value="DUF11"/>
    <property type="match status" value="5"/>
</dbReference>
<dbReference type="InterPro" id="IPR051172">
    <property type="entry name" value="Chlamydia_OmcB"/>
</dbReference>
<organism evidence="5">
    <name type="scientific">Paraconexibacter sp. AEG42_29</name>
    <dbReference type="NCBI Taxonomy" id="2997339"/>
    <lineage>
        <taxon>Bacteria</taxon>
        <taxon>Bacillati</taxon>
        <taxon>Actinomycetota</taxon>
        <taxon>Thermoleophilia</taxon>
        <taxon>Solirubrobacterales</taxon>
        <taxon>Paraconexibacteraceae</taxon>
        <taxon>Paraconexibacter</taxon>
    </lineage>
</organism>
<dbReference type="Gene3D" id="2.60.40.10">
    <property type="entry name" value="Immunoglobulins"/>
    <property type="match status" value="2"/>
</dbReference>
<proteinExistence type="predicted"/>
<gene>
    <name evidence="5" type="ORF">DSM112329_01283</name>
</gene>
<dbReference type="PANTHER" id="PTHR34819">
    <property type="entry name" value="LARGE CYSTEINE-RICH PERIPLASMIC PROTEIN OMCB"/>
    <property type="match status" value="1"/>
</dbReference>
<feature type="region of interest" description="Disordered" evidence="1">
    <location>
        <begin position="875"/>
        <end position="905"/>
    </location>
</feature>
<feature type="domain" description="DUF11" evidence="3">
    <location>
        <begin position="906"/>
        <end position="1018"/>
    </location>
</feature>
<dbReference type="InterPro" id="IPR026345">
    <property type="entry name" value="Adh_isopep-form_adh_dom"/>
</dbReference>
<dbReference type="Gene3D" id="2.60.40.740">
    <property type="match status" value="1"/>
</dbReference>
<evidence type="ECO:0000259" key="3">
    <source>
        <dbReference type="Pfam" id="PF01345"/>
    </source>
</evidence>
<dbReference type="InterPro" id="IPR047589">
    <property type="entry name" value="DUF11_rpt"/>
</dbReference>
<feature type="domain" description="DUF11" evidence="3">
    <location>
        <begin position="1026"/>
        <end position="1136"/>
    </location>
</feature>
<evidence type="ECO:0000259" key="4">
    <source>
        <dbReference type="Pfam" id="PF17998"/>
    </source>
</evidence>
<feature type="domain" description="DUF11" evidence="3">
    <location>
        <begin position="656"/>
        <end position="773"/>
    </location>
</feature>
<dbReference type="KEGG" id="parq:DSM112329_01283"/>
<reference evidence="5" key="1">
    <citation type="submission" date="2022-12" db="EMBL/GenBank/DDBJ databases">
        <title>Paraconexibacter alkalitolerans sp. nov. and Baekduia alba sp. nov., isolated from soil and emended description of the genera Paraconexibacter (Chun et al., 2020) and Baekduia (An et al., 2020).</title>
        <authorList>
            <person name="Vieira S."/>
            <person name="Huber K.J."/>
            <person name="Geppert A."/>
            <person name="Wolf J."/>
            <person name="Neumann-Schaal M."/>
            <person name="Muesken M."/>
            <person name="Overmann J."/>
        </authorList>
    </citation>
    <scope>NUCLEOTIDE SEQUENCE</scope>
    <source>
        <strain evidence="5">AEG42_29</strain>
    </source>
</reference>
<protein>
    <recommendedName>
        <fullName evidence="6">DUF11 domain-containing protein</fullName>
    </recommendedName>
</protein>
<accession>A0AAU7AS77</accession>
<evidence type="ECO:0000256" key="1">
    <source>
        <dbReference type="SAM" id="MobiDB-lite"/>
    </source>
</evidence>
<feature type="signal peptide" evidence="2">
    <location>
        <begin position="1"/>
        <end position="31"/>
    </location>
</feature>
<keyword evidence="2" id="KW-0732">Signal</keyword>
<dbReference type="PANTHER" id="PTHR34819:SF3">
    <property type="entry name" value="CELL SURFACE PROTEIN"/>
    <property type="match status" value="1"/>
</dbReference>
<dbReference type="EMBL" id="CP114014">
    <property type="protein sequence ID" value="XAY04450.1"/>
    <property type="molecule type" value="Genomic_DNA"/>
</dbReference>
<dbReference type="NCBIfam" id="TIGR01451">
    <property type="entry name" value="B_ant_repeat"/>
    <property type="match status" value="5"/>
</dbReference>
<evidence type="ECO:0000256" key="2">
    <source>
        <dbReference type="SAM" id="SignalP"/>
    </source>
</evidence>
<feature type="domain" description="Adhesin isopeptide-forming adherence" evidence="4">
    <location>
        <begin position="370"/>
        <end position="510"/>
    </location>
</feature>
<feature type="compositionally biased region" description="Low complexity" evidence="1">
    <location>
        <begin position="1396"/>
        <end position="1409"/>
    </location>
</feature>
<name>A0AAU7AS77_9ACTN</name>